<protein>
    <submittedName>
        <fullName evidence="2">Uncharacterized protein</fullName>
    </submittedName>
</protein>
<organism evidence="2 3">
    <name type="scientific">Salinisphaera dokdonensis CL-ES53</name>
    <dbReference type="NCBI Taxonomy" id="1304272"/>
    <lineage>
        <taxon>Bacteria</taxon>
        <taxon>Pseudomonadati</taxon>
        <taxon>Pseudomonadota</taxon>
        <taxon>Gammaproteobacteria</taxon>
        <taxon>Salinisphaerales</taxon>
        <taxon>Salinisphaeraceae</taxon>
        <taxon>Salinisphaera</taxon>
    </lineage>
</organism>
<reference evidence="2 3" key="1">
    <citation type="submission" date="2013-03" db="EMBL/GenBank/DDBJ databases">
        <title>Salinisphaera dokdonensis CL-ES53 Genome Sequencing.</title>
        <authorList>
            <person name="Li C."/>
            <person name="Lai Q."/>
            <person name="Shao Z."/>
        </authorList>
    </citation>
    <scope>NUCLEOTIDE SEQUENCE [LARGE SCALE GENOMIC DNA]</scope>
    <source>
        <strain evidence="2 3">CL-ES53</strain>
    </source>
</reference>
<dbReference type="EMBL" id="APND01000003">
    <property type="protein sequence ID" value="MES1929797.1"/>
    <property type="molecule type" value="Genomic_DNA"/>
</dbReference>
<proteinExistence type="predicted"/>
<evidence type="ECO:0000313" key="2">
    <source>
        <dbReference type="EMBL" id="MES1929797.1"/>
    </source>
</evidence>
<evidence type="ECO:0000256" key="1">
    <source>
        <dbReference type="SAM" id="SignalP"/>
    </source>
</evidence>
<keyword evidence="3" id="KW-1185">Reference proteome</keyword>
<dbReference type="RefSeq" id="WP_353111371.1">
    <property type="nucleotide sequence ID" value="NZ_APND01000003.1"/>
</dbReference>
<dbReference type="Proteomes" id="UP001460888">
    <property type="component" value="Unassembled WGS sequence"/>
</dbReference>
<keyword evidence="1" id="KW-0732">Signal</keyword>
<feature type="chain" id="PRO_5046435938" evidence="1">
    <location>
        <begin position="28"/>
        <end position="189"/>
    </location>
</feature>
<sequence>MIKRATTIMALTLAALTFGGMPGIATAQDGASADQQQAQQLMQEYRQKASKLQQIHKETIQSNPELAQQQQDFEEKVRAAVEDQGYDVEKGQQRVQEMAQQLQSGDLSDSERKAVMKDFQAERQQMVQARDSALQDPEIKSAGEELQKDTMAAMKKQDGQTDQLLKDMDSLRGKLRANMPAGAMQGNNG</sequence>
<gene>
    <name evidence="2" type="ORF">SADO_11084</name>
</gene>
<accession>A0ABV2B1L5</accession>
<feature type="signal peptide" evidence="1">
    <location>
        <begin position="1"/>
        <end position="27"/>
    </location>
</feature>
<comment type="caution">
    <text evidence="2">The sequence shown here is derived from an EMBL/GenBank/DDBJ whole genome shotgun (WGS) entry which is preliminary data.</text>
</comment>
<evidence type="ECO:0000313" key="3">
    <source>
        <dbReference type="Proteomes" id="UP001460888"/>
    </source>
</evidence>
<name>A0ABV2B1L5_9GAMM</name>